<organism evidence="2">
    <name type="scientific">bioreactor metagenome</name>
    <dbReference type="NCBI Taxonomy" id="1076179"/>
    <lineage>
        <taxon>unclassified sequences</taxon>
        <taxon>metagenomes</taxon>
        <taxon>ecological metagenomes</taxon>
    </lineage>
</organism>
<reference evidence="2" key="1">
    <citation type="submission" date="2019-08" db="EMBL/GenBank/DDBJ databases">
        <authorList>
            <person name="Kucharzyk K."/>
            <person name="Murdoch R.W."/>
            <person name="Higgins S."/>
            <person name="Loffler F."/>
        </authorList>
    </citation>
    <scope>NUCLEOTIDE SEQUENCE</scope>
</reference>
<comment type="caution">
    <text evidence="2">The sequence shown here is derived from an EMBL/GenBank/DDBJ whole genome shotgun (WGS) entry which is preliminary data.</text>
</comment>
<feature type="transmembrane region" description="Helical" evidence="1">
    <location>
        <begin position="211"/>
        <end position="235"/>
    </location>
</feature>
<protein>
    <submittedName>
        <fullName evidence="2">Uncharacterized protein</fullName>
    </submittedName>
</protein>
<proteinExistence type="predicted"/>
<gene>
    <name evidence="2" type="ORF">SDC9_92094</name>
</gene>
<keyword evidence="1" id="KW-0812">Transmembrane</keyword>
<sequence>MDRFPGGQRLDFTVGIPGEPGFAAFGEAQQPAETLVEGLDAVVQHPRRVVIAFGDGAQVFELVDHQRPVGLIVEARRFAFQSERVAIGQKLADFQPGVEERPVAGIVAEIKKVVGVRIIFLDEFADFLVMRGDFFGPPVQPAVIDRAGLSFAEFIAILFGRRQLQAGVGPEELAAVFAGAEIVAEELDFIDHDAVGVFALRKQFFQRLIKGLHVVGVIDAAVAGAVMVFDGFAGVELDRLP</sequence>
<dbReference type="AlphaFoldDB" id="A0A644ZXD0"/>
<keyword evidence="1" id="KW-1133">Transmembrane helix</keyword>
<evidence type="ECO:0000313" key="2">
    <source>
        <dbReference type="EMBL" id="MPM45407.1"/>
    </source>
</evidence>
<evidence type="ECO:0000256" key="1">
    <source>
        <dbReference type="SAM" id="Phobius"/>
    </source>
</evidence>
<keyword evidence="1" id="KW-0472">Membrane</keyword>
<name>A0A644ZXD0_9ZZZZ</name>
<accession>A0A644ZXD0</accession>
<dbReference type="EMBL" id="VSSQ01010864">
    <property type="protein sequence ID" value="MPM45407.1"/>
    <property type="molecule type" value="Genomic_DNA"/>
</dbReference>